<dbReference type="GO" id="GO:0003824">
    <property type="term" value="F:catalytic activity"/>
    <property type="evidence" value="ECO:0007669"/>
    <property type="project" value="InterPro"/>
</dbReference>
<accession>A0A143BI35</accession>
<reference evidence="4 5" key="1">
    <citation type="journal article" date="2014" name="Proc. Natl. Acad. Sci. U.S.A.">
        <title>Functional type 2 photosynthetic reaction centers found in the rare bacterial phylum Gemmatimonadetes.</title>
        <authorList>
            <person name="Zeng Y."/>
            <person name="Feng F."/>
            <person name="Medova H."/>
            <person name="Dean J."/>
            <person name="Koblizek M."/>
        </authorList>
    </citation>
    <scope>NUCLEOTIDE SEQUENCE [LARGE SCALE GENOMIC DNA]</scope>
    <source>
        <strain evidence="4 5">AP64</strain>
    </source>
</reference>
<dbReference type="AlphaFoldDB" id="A0A143BI35"/>
<gene>
    <name evidence="4" type="ORF">GEMMAAP_04415</name>
</gene>
<evidence type="ECO:0000259" key="3">
    <source>
        <dbReference type="Pfam" id="PF16861"/>
    </source>
</evidence>
<dbReference type="Pfam" id="PF16861">
    <property type="entry name" value="Carbam_trans_C"/>
    <property type="match status" value="1"/>
</dbReference>
<protein>
    <recommendedName>
        <fullName evidence="6">Carbamoyltransferase</fullName>
    </recommendedName>
</protein>
<proteinExistence type="inferred from homology"/>
<dbReference type="EMBL" id="CP011454">
    <property type="protein sequence ID" value="AMW04283.1"/>
    <property type="molecule type" value="Genomic_DNA"/>
</dbReference>
<dbReference type="eggNOG" id="COG2192">
    <property type="taxonomic scope" value="Bacteria"/>
</dbReference>
<dbReference type="InterPro" id="IPR003696">
    <property type="entry name" value="Carbtransf_dom"/>
</dbReference>
<organism evidence="4 5">
    <name type="scientific">Gemmatimonas phototrophica</name>
    <dbReference type="NCBI Taxonomy" id="1379270"/>
    <lineage>
        <taxon>Bacteria</taxon>
        <taxon>Pseudomonadati</taxon>
        <taxon>Gemmatimonadota</taxon>
        <taxon>Gemmatimonadia</taxon>
        <taxon>Gemmatimonadales</taxon>
        <taxon>Gemmatimonadaceae</taxon>
        <taxon>Gemmatimonas</taxon>
    </lineage>
</organism>
<evidence type="ECO:0008006" key="6">
    <source>
        <dbReference type="Google" id="ProtNLM"/>
    </source>
</evidence>
<dbReference type="InterPro" id="IPR031730">
    <property type="entry name" value="Carbam_trans_C"/>
</dbReference>
<dbReference type="InterPro" id="IPR038152">
    <property type="entry name" value="Carbam_trans_C_sf"/>
</dbReference>
<feature type="domain" description="Carbamoyltransferase C-terminal" evidence="3">
    <location>
        <begin position="398"/>
        <end position="567"/>
    </location>
</feature>
<dbReference type="KEGG" id="gph:GEMMAAP_04415"/>
<sequence length="586" mass="63962">MTRILGISAFFHDSAACLVQDGVIVAAASEERFSRRKGDAAFPTQAAAWCLQQGGVDARHLDAVAFYEKPILHLDRLFESWLYTAPRGWRAFLKGGPLWARDKIDLNGAIRRGLGGYEGRLLWCEHHESHAASAFYPSPFPRAALVTMDGVGEWATASMGVGEGNTLRLTHELRYPDSLGLLYSACTYHAGFKVNSGEYKLMGLAPFGTPRFVNTILTHLVDLRDDGSFRLHRKPFGYVDGLRMTTPHFDALFDGPPRTPESPITPRDMDLAASVQVVTEMIVQRMVRTAVQYSDCRDVCLAGGVALNAVANGTLRREGIVDRLWVQPAAGDAGGALGAALLAWHRYYGGVRPVRDHDIMQGALLGPSFSDEEIGAQLHAAGAEVELLGREAVMQRAAQSLARGGIVGWFDGPMEFGPRALGARSILADPRPADMQQRLNAHIKLREGFRPFAPAVLAEHAHEYFEGIDGDASPYMLQVVPVKPDAPPLPAITHRDHSARVQTVTADRTPGFHGVLQAFHQLTGCPVLVNTSFNIRGEPVVHTPAEAFACLMRTDIDALAIPPYFVTRTTQPTLGDARWNIALEPD</sequence>
<dbReference type="RefSeq" id="WP_026850074.1">
    <property type="nucleotide sequence ID" value="NZ_CP011454.1"/>
</dbReference>
<dbReference type="Proteomes" id="UP000076404">
    <property type="component" value="Chromosome"/>
</dbReference>
<keyword evidence="5" id="KW-1185">Reference proteome</keyword>
<dbReference type="Gene3D" id="3.30.420.40">
    <property type="match status" value="2"/>
</dbReference>
<evidence type="ECO:0000259" key="2">
    <source>
        <dbReference type="Pfam" id="PF02543"/>
    </source>
</evidence>
<dbReference type="STRING" id="1379270.GEMMAAP_04415"/>
<name>A0A143BI35_9BACT</name>
<evidence type="ECO:0000313" key="5">
    <source>
        <dbReference type="Proteomes" id="UP000076404"/>
    </source>
</evidence>
<feature type="domain" description="Carbamoyltransferase" evidence="2">
    <location>
        <begin position="3"/>
        <end position="341"/>
    </location>
</feature>
<dbReference type="OrthoDB" id="9780777at2"/>
<evidence type="ECO:0000256" key="1">
    <source>
        <dbReference type="ARBA" id="ARBA00006129"/>
    </source>
</evidence>
<dbReference type="Gene3D" id="3.90.870.20">
    <property type="entry name" value="Carbamoyltransferase, C-terminal domain"/>
    <property type="match status" value="1"/>
</dbReference>
<dbReference type="SUPFAM" id="SSF53067">
    <property type="entry name" value="Actin-like ATPase domain"/>
    <property type="match status" value="1"/>
</dbReference>
<reference evidence="4 5" key="2">
    <citation type="journal article" date="2016" name="Environ. Microbiol. Rep.">
        <title>Metagenomic evidence for the presence of phototrophic Gemmatimonadetes bacteria in diverse environments.</title>
        <authorList>
            <person name="Zeng Y."/>
            <person name="Baumbach J."/>
            <person name="Barbosa E.G."/>
            <person name="Azevedo V."/>
            <person name="Zhang C."/>
            <person name="Koblizek M."/>
        </authorList>
    </citation>
    <scope>NUCLEOTIDE SEQUENCE [LARGE SCALE GENOMIC DNA]</scope>
    <source>
        <strain evidence="4 5">AP64</strain>
    </source>
</reference>
<dbReference type="PANTHER" id="PTHR34847:SF1">
    <property type="entry name" value="NODULATION PROTEIN U"/>
    <property type="match status" value="1"/>
</dbReference>
<dbReference type="PANTHER" id="PTHR34847">
    <property type="entry name" value="NODULATION PROTEIN U"/>
    <property type="match status" value="1"/>
</dbReference>
<comment type="similarity">
    <text evidence="1">Belongs to the NodU/CmcH family.</text>
</comment>
<dbReference type="InterPro" id="IPR043129">
    <property type="entry name" value="ATPase_NBD"/>
</dbReference>
<dbReference type="InterPro" id="IPR051338">
    <property type="entry name" value="NodU/CmcH_Carbamoyltrnsfr"/>
</dbReference>
<evidence type="ECO:0000313" key="4">
    <source>
        <dbReference type="EMBL" id="AMW04283.1"/>
    </source>
</evidence>
<dbReference type="Pfam" id="PF02543">
    <property type="entry name" value="Carbam_trans_N"/>
    <property type="match status" value="1"/>
</dbReference>
<dbReference type="CDD" id="cd24098">
    <property type="entry name" value="ASKHA_NBD_TobZ_N"/>
    <property type="match status" value="1"/>
</dbReference>